<dbReference type="RefSeq" id="WP_104712148.1">
    <property type="nucleotide sequence ID" value="NZ_PTRA01000001.1"/>
</dbReference>
<proteinExistence type="predicted"/>
<organism evidence="1 2">
    <name type="scientific">Siphonobacter curvatus</name>
    <dbReference type="NCBI Taxonomy" id="2094562"/>
    <lineage>
        <taxon>Bacteria</taxon>
        <taxon>Pseudomonadati</taxon>
        <taxon>Bacteroidota</taxon>
        <taxon>Cytophagia</taxon>
        <taxon>Cytophagales</taxon>
        <taxon>Cytophagaceae</taxon>
        <taxon>Siphonobacter</taxon>
    </lineage>
</organism>
<protein>
    <recommendedName>
        <fullName evidence="3">DUF3310 domain-containing protein</fullName>
    </recommendedName>
</protein>
<accession>A0A2S7IR61</accession>
<evidence type="ECO:0000313" key="1">
    <source>
        <dbReference type="EMBL" id="PQA60166.1"/>
    </source>
</evidence>
<evidence type="ECO:0000313" key="2">
    <source>
        <dbReference type="Proteomes" id="UP000239590"/>
    </source>
</evidence>
<keyword evidence="2" id="KW-1185">Reference proteome</keyword>
<dbReference type="OrthoDB" id="1684418at2"/>
<dbReference type="Proteomes" id="UP000239590">
    <property type="component" value="Unassembled WGS sequence"/>
</dbReference>
<name>A0A2S7IR61_9BACT</name>
<reference evidence="2" key="1">
    <citation type="submission" date="2018-02" db="EMBL/GenBank/DDBJ databases">
        <title>Genome sequencing of Solimonas sp. HR-BB.</title>
        <authorList>
            <person name="Lee Y."/>
            <person name="Jeon C.O."/>
        </authorList>
    </citation>
    <scope>NUCLEOTIDE SEQUENCE [LARGE SCALE GENOMIC DNA]</scope>
    <source>
        <strain evidence="2">HR-U</strain>
    </source>
</reference>
<dbReference type="EMBL" id="PTRA01000001">
    <property type="protein sequence ID" value="PQA60166.1"/>
    <property type="molecule type" value="Genomic_DNA"/>
</dbReference>
<evidence type="ECO:0008006" key="3">
    <source>
        <dbReference type="Google" id="ProtNLM"/>
    </source>
</evidence>
<comment type="caution">
    <text evidence="1">The sequence shown here is derived from an EMBL/GenBank/DDBJ whole genome shotgun (WGS) entry which is preliminary data.</text>
</comment>
<sequence length="80" mass="9215">MKNETPSHYVSNGMESEEAMSRIYGPEEVAIFYKLSRFKYLWRAGKKDEAIKDVGKALHCEAKAAEFYRMAEPDVMHEPA</sequence>
<dbReference type="AlphaFoldDB" id="A0A2S7IR61"/>
<dbReference type="InterPro" id="IPR021739">
    <property type="entry name" value="SaV-like"/>
</dbReference>
<gene>
    <name evidence="1" type="ORF">C5O19_11265</name>
</gene>
<dbReference type="Pfam" id="PF11753">
    <property type="entry name" value="DUF3310"/>
    <property type="match status" value="1"/>
</dbReference>